<dbReference type="NCBIfam" id="NF033707">
    <property type="entry name" value="T9SS_sortase"/>
    <property type="match status" value="1"/>
</dbReference>
<reference evidence="3 4" key="1">
    <citation type="submission" date="2022-03" db="EMBL/GenBank/DDBJ databases">
        <title>Hymenobactersp. isolated from the air.</title>
        <authorList>
            <person name="Won M."/>
            <person name="Kwon S.-W."/>
        </authorList>
    </citation>
    <scope>NUCLEOTIDE SEQUENCE [LARGE SCALE GENOMIC DNA]</scope>
    <source>
        <strain evidence="3 4">KACC 21982</strain>
    </source>
</reference>
<dbReference type="EMBL" id="CP094669">
    <property type="protein sequence ID" value="UOG75548.1"/>
    <property type="molecule type" value="Genomic_DNA"/>
</dbReference>
<dbReference type="Pfam" id="PF01364">
    <property type="entry name" value="Peptidase_C25"/>
    <property type="match status" value="1"/>
</dbReference>
<dbReference type="Proteomes" id="UP000831113">
    <property type="component" value="Chromosome"/>
</dbReference>
<dbReference type="Gene3D" id="3.40.50.1460">
    <property type="match status" value="1"/>
</dbReference>
<dbReference type="CDD" id="cd02258">
    <property type="entry name" value="Peptidase_C25_N"/>
    <property type="match status" value="1"/>
</dbReference>
<name>A0ABY4D6C1_9BACT</name>
<feature type="domain" description="Gingipain" evidence="2">
    <location>
        <begin position="495"/>
        <end position="877"/>
    </location>
</feature>
<keyword evidence="4" id="KW-1185">Reference proteome</keyword>
<accession>A0ABY4D6C1</accession>
<protein>
    <submittedName>
        <fullName evidence="3">Type IX secretion system sortase PorU</fullName>
    </submittedName>
</protein>
<dbReference type="Gene3D" id="3.40.50.10390">
    <property type="entry name" value="Gingipain r, domain 1"/>
    <property type="match status" value="1"/>
</dbReference>
<dbReference type="SUPFAM" id="SSF52129">
    <property type="entry name" value="Caspase-like"/>
    <property type="match status" value="1"/>
</dbReference>
<evidence type="ECO:0000259" key="2">
    <source>
        <dbReference type="Pfam" id="PF01364"/>
    </source>
</evidence>
<evidence type="ECO:0000313" key="4">
    <source>
        <dbReference type="Proteomes" id="UP000831113"/>
    </source>
</evidence>
<dbReference type="InterPro" id="IPR029030">
    <property type="entry name" value="Caspase-like_dom_sf"/>
</dbReference>
<dbReference type="Gene3D" id="2.60.40.4070">
    <property type="match status" value="1"/>
</dbReference>
<organism evidence="3 4">
    <name type="scientific">Hymenobacter tibetensis</name>
    <dbReference type="NCBI Taxonomy" id="497967"/>
    <lineage>
        <taxon>Bacteria</taxon>
        <taxon>Pseudomonadati</taxon>
        <taxon>Bacteroidota</taxon>
        <taxon>Cytophagia</taxon>
        <taxon>Cytophagales</taxon>
        <taxon>Hymenobacteraceae</taxon>
        <taxon>Hymenobacter</taxon>
    </lineage>
</organism>
<evidence type="ECO:0000313" key="3">
    <source>
        <dbReference type="EMBL" id="UOG75548.1"/>
    </source>
</evidence>
<dbReference type="InterPro" id="IPR001769">
    <property type="entry name" value="Gingipain"/>
</dbReference>
<dbReference type="InterPro" id="IPR029031">
    <property type="entry name" value="Gingipain_N_sf"/>
</dbReference>
<keyword evidence="1" id="KW-0732">Signal</keyword>
<proteinExistence type="predicted"/>
<dbReference type="RefSeq" id="WP_243799746.1">
    <property type="nucleotide sequence ID" value="NZ_CP094669.1"/>
</dbReference>
<sequence length="1255" mass="137243">MPTFAEAQFQPGSLFGHYILHVQGSVAEGQLLNAVYEPFSAADAALLKAPSQPVATTLAVSEAMERGQPISIITVPAVRRSTQTGQYEKLLSADYSYVLGAPTARRTQQIFHASTSVLATGNWYKIGVPRSGIFKLDYEGLRQLGLTDIATIDPSRIQVYGNATGLLPQPISTPRPDDLVENAIYFSGDQNPTFESNEYFLFYARGPHTWERTPGTQRFRHIQNIYSDTAYYFVTVATPPRKGLRVQAAPAVGAPNAPAIFQYAEREFYEKELINLAKSGRQWLGEGLRNGTSQSFSFSKITDLAPGTTVQITASLAGTSKGTHSFQLSLNDNQLGSQVLPRVNPGRGYVEYANTSIQTFSVAAPTASTALRVGLTYSGSDAPDTGYLDYLEVNAIKPLQLTGSVLEFRSFANVQAGRISQFTIANSTGALIWDVTNPRRAKSYPSNAGSFVAPTDSLREFVAFLPTGTFDKPVNFGKVANQNLHARLTLPVDLVIVTHPLFVTEAERLANHRRTHDKLKVEVVTTTQVYNEFGSGGQDVSAIRDMMKMVFDQRGTPDRQQYLLLFGDASYNYKAPGTTAQNFVPTYESRESFAPIYGRDTNGFGPQTFCSDDYYALLDENEGEWAENYSGIAETMDVAVGRLPVRTPSGQATMAQATRVVNKLIAYDSRVAMSNWRNRLTFVTDDEDGGLHMNQAEPLIQSIASKQPVFNTHKVYLDMYQQINGASGQKSPDAERAVDESFEKGSLIINYNGHGGPDALADEKILSRASILRLLNKNRLTFLVTGTCDFSYYDDYTKDSAGEMALTDVDGGAIGLYTTTRLVFAQNTLLTPFYDSILSVRSGRVARIGEATRFSKNQGATDPLNRNYVLLGDPTAQLAHPDLTMTLDAVNGQPLGPNTPVTDTLKALSTVQLAGSVRTGTLSTAPVNTSFSGTAQVTVYEKPNTVTTLGSGPDGVKKTITIQENIIYSGQATVRAGRFSLQFVVPRDINYSLGFGKVSLYAKDTVQVVDAHGYRNVPVGGVALLANRDTIPPKITLHMDNTAFVFGGLTATSPTLLARLFDESGINTAGSGIGHEITATLDNDPARLTILNDFYTANVDSFQSGNIRYQFKDLSTGPHVLHLKAWDTFNNSSIKDVEFIAAQTDKLALSHVLNYPNPFAKHTTFHFDHNRQGEELDVQVQIFTVAGRLVRTLQANIPSSGSHVPQSLNDNTLSWNGRDEYNDQLARGVYVYRVSVRVKSDQSTTSKFEKLVILN</sequence>
<evidence type="ECO:0000256" key="1">
    <source>
        <dbReference type="ARBA" id="ARBA00022729"/>
    </source>
</evidence>
<gene>
    <name evidence="3" type="primary">porU</name>
    <name evidence="3" type="ORF">MTX78_02905</name>
</gene>